<dbReference type="SUPFAM" id="SSF52129">
    <property type="entry name" value="Caspase-like"/>
    <property type="match status" value="1"/>
</dbReference>
<dbReference type="GO" id="GO:0006915">
    <property type="term" value="P:apoptotic process"/>
    <property type="evidence" value="ECO:0007669"/>
    <property type="project" value="UniProtKB-KW"/>
</dbReference>
<keyword evidence="3" id="KW-0645">Protease</keyword>
<protein>
    <recommendedName>
        <fullName evidence="5">Peptidase C14 caspase domain-containing protein</fullName>
    </recommendedName>
</protein>
<evidence type="ECO:0000313" key="6">
    <source>
        <dbReference type="EMBL" id="KIM77336.1"/>
    </source>
</evidence>
<dbReference type="GO" id="GO:0006508">
    <property type="term" value="P:proteolysis"/>
    <property type="evidence" value="ECO:0007669"/>
    <property type="project" value="InterPro"/>
</dbReference>
<organism evidence="6 7">
    <name type="scientific">Piloderma croceum (strain F 1598)</name>
    <dbReference type="NCBI Taxonomy" id="765440"/>
    <lineage>
        <taxon>Eukaryota</taxon>
        <taxon>Fungi</taxon>
        <taxon>Dikarya</taxon>
        <taxon>Basidiomycota</taxon>
        <taxon>Agaricomycotina</taxon>
        <taxon>Agaricomycetes</taxon>
        <taxon>Agaricomycetidae</taxon>
        <taxon>Atheliales</taxon>
        <taxon>Atheliaceae</taxon>
        <taxon>Piloderma</taxon>
    </lineage>
</organism>
<dbReference type="PANTHER" id="PTHR48104:SF30">
    <property type="entry name" value="METACASPASE-1"/>
    <property type="match status" value="1"/>
</dbReference>
<dbReference type="PANTHER" id="PTHR48104">
    <property type="entry name" value="METACASPASE-4"/>
    <property type="match status" value="1"/>
</dbReference>
<dbReference type="OrthoDB" id="3223806at2759"/>
<keyword evidence="2" id="KW-0053">Apoptosis</keyword>
<name>A0A0C3FC49_PILCF</name>
<keyword evidence="3" id="KW-0788">Thiol protease</keyword>
<dbReference type="InterPro" id="IPR050452">
    <property type="entry name" value="Metacaspase"/>
</dbReference>
<dbReference type="Pfam" id="PF00656">
    <property type="entry name" value="Peptidase_C14"/>
    <property type="match status" value="1"/>
</dbReference>
<evidence type="ECO:0000313" key="7">
    <source>
        <dbReference type="Proteomes" id="UP000054166"/>
    </source>
</evidence>
<evidence type="ECO:0000256" key="4">
    <source>
        <dbReference type="SAM" id="MobiDB-lite"/>
    </source>
</evidence>
<dbReference type="Gene3D" id="3.40.50.1460">
    <property type="match status" value="1"/>
</dbReference>
<keyword evidence="3" id="KW-0378">Hydrolase</keyword>
<gene>
    <name evidence="6" type="ORF">PILCRDRAFT_825490</name>
</gene>
<evidence type="ECO:0000256" key="2">
    <source>
        <dbReference type="ARBA" id="ARBA00022703"/>
    </source>
</evidence>
<feature type="compositionally biased region" description="Polar residues" evidence="4">
    <location>
        <begin position="1"/>
        <end position="18"/>
    </location>
</feature>
<comment type="similarity">
    <text evidence="1">Belongs to the peptidase C14B family.</text>
</comment>
<proteinExistence type="inferred from homology"/>
<dbReference type="HOGENOM" id="CLU_011935_1_0_1"/>
<reference evidence="7" key="2">
    <citation type="submission" date="2015-01" db="EMBL/GenBank/DDBJ databases">
        <title>Evolutionary Origins and Diversification of the Mycorrhizal Mutualists.</title>
        <authorList>
            <consortium name="DOE Joint Genome Institute"/>
            <consortium name="Mycorrhizal Genomics Consortium"/>
            <person name="Kohler A."/>
            <person name="Kuo A."/>
            <person name="Nagy L.G."/>
            <person name="Floudas D."/>
            <person name="Copeland A."/>
            <person name="Barry K.W."/>
            <person name="Cichocki N."/>
            <person name="Veneault-Fourrey C."/>
            <person name="LaButti K."/>
            <person name="Lindquist E.A."/>
            <person name="Lipzen A."/>
            <person name="Lundell T."/>
            <person name="Morin E."/>
            <person name="Murat C."/>
            <person name="Riley R."/>
            <person name="Ohm R."/>
            <person name="Sun H."/>
            <person name="Tunlid A."/>
            <person name="Henrissat B."/>
            <person name="Grigoriev I.V."/>
            <person name="Hibbett D.S."/>
            <person name="Martin F."/>
        </authorList>
    </citation>
    <scope>NUCLEOTIDE SEQUENCE [LARGE SCALE GENOMIC DNA]</scope>
    <source>
        <strain evidence="7">F 1598</strain>
    </source>
</reference>
<dbReference type="InterPro" id="IPR011600">
    <property type="entry name" value="Pept_C14_caspase"/>
</dbReference>
<accession>A0A0C3FC49</accession>
<reference evidence="6 7" key="1">
    <citation type="submission" date="2014-04" db="EMBL/GenBank/DDBJ databases">
        <authorList>
            <consortium name="DOE Joint Genome Institute"/>
            <person name="Kuo A."/>
            <person name="Tarkka M."/>
            <person name="Buscot F."/>
            <person name="Kohler A."/>
            <person name="Nagy L.G."/>
            <person name="Floudas D."/>
            <person name="Copeland A."/>
            <person name="Barry K.W."/>
            <person name="Cichocki N."/>
            <person name="Veneault-Fourrey C."/>
            <person name="LaButti K."/>
            <person name="Lindquist E.A."/>
            <person name="Lipzen A."/>
            <person name="Lundell T."/>
            <person name="Morin E."/>
            <person name="Murat C."/>
            <person name="Sun H."/>
            <person name="Tunlid A."/>
            <person name="Henrissat B."/>
            <person name="Grigoriev I.V."/>
            <person name="Hibbett D.S."/>
            <person name="Martin F."/>
            <person name="Nordberg H.P."/>
            <person name="Cantor M.N."/>
            <person name="Hua S.X."/>
        </authorList>
    </citation>
    <scope>NUCLEOTIDE SEQUENCE [LARGE SCALE GENOMIC DNA]</scope>
    <source>
        <strain evidence="6 7">F 1598</strain>
    </source>
</reference>
<sequence>MITANSPRTDAESIQLSDHSQHRAPKRTPFFALIIGINLYRNIHGLKGAVTDADDMNIYLQNNLGVPEDQIVNLRDEEATRKNIINEFLNLQKNGDIQLNDAILIFYAGHGCELDPSPGWDTGGQKMQGIVPHDIGVGQTTGQTTHPIPDRVIGALLDGLAREKGDNITVILDCCHAFSGTRDPVRIQRRADIKGQLPAKLDEEILSQVPKNAVYGSPMDITLTTQSGFLRPDLSTHVLLAACKDQESAWESHGRGDFTAALLRILRRPGANTLTYVDLMNELPILPSQNPQCEGYNQKRILFDSRTPRVDHSFISIERCGGTYKLKAGSALGVIEKSEFTVHACDIFDHMSNPPLCTLRVTSTSASHATLEPVDNATPYAIPSPAYARQVRSGPAQELHVHFTDALKLVVSIDGIRRAALDANEADIGFTVTEAETADYVVDLLITAKGQRAVFSTTNILANQYGVEKLPHDVPATTEELAYVLRGVAHWNWHFNRANPGPLSEKVHLNFYRLQVSDNYDEDGMSILQSDGDNMNTTGVVEITPNKDIFGVKILNTTKRDLYPYLFYFDVRDQSITPRNIGSIGTGQVPLPAGSALPIGYGASGDAPFCFNPRKDEIKDVGFLKVFLTTSPTDFGSLKLKSPFSDARGLIPPSESMARIKKLELWTAVMITIVQSCSGNRT</sequence>
<dbReference type="GO" id="GO:0005737">
    <property type="term" value="C:cytoplasm"/>
    <property type="evidence" value="ECO:0007669"/>
    <property type="project" value="TreeGrafter"/>
</dbReference>
<evidence type="ECO:0000259" key="5">
    <source>
        <dbReference type="Pfam" id="PF00656"/>
    </source>
</evidence>
<evidence type="ECO:0000256" key="1">
    <source>
        <dbReference type="ARBA" id="ARBA00009005"/>
    </source>
</evidence>
<dbReference type="AlphaFoldDB" id="A0A0C3FC49"/>
<dbReference type="EMBL" id="KN833026">
    <property type="protein sequence ID" value="KIM77336.1"/>
    <property type="molecule type" value="Genomic_DNA"/>
</dbReference>
<keyword evidence="7" id="KW-1185">Reference proteome</keyword>
<feature type="region of interest" description="Disordered" evidence="4">
    <location>
        <begin position="1"/>
        <end position="22"/>
    </location>
</feature>
<dbReference type="GO" id="GO:0004197">
    <property type="term" value="F:cysteine-type endopeptidase activity"/>
    <property type="evidence" value="ECO:0007669"/>
    <property type="project" value="InterPro"/>
</dbReference>
<feature type="domain" description="Peptidase C14 caspase" evidence="5">
    <location>
        <begin position="31"/>
        <end position="282"/>
    </location>
</feature>
<dbReference type="InParanoid" id="A0A0C3FC49"/>
<dbReference type="Proteomes" id="UP000054166">
    <property type="component" value="Unassembled WGS sequence"/>
</dbReference>
<dbReference type="InterPro" id="IPR029030">
    <property type="entry name" value="Caspase-like_dom_sf"/>
</dbReference>
<evidence type="ECO:0000256" key="3">
    <source>
        <dbReference type="ARBA" id="ARBA00022807"/>
    </source>
</evidence>